<dbReference type="Pfam" id="PF14012">
    <property type="entry name" value="DUF4229"/>
    <property type="match status" value="1"/>
</dbReference>
<name>A0ABP9FY81_9MICC</name>
<evidence type="ECO:0000313" key="3">
    <source>
        <dbReference type="EMBL" id="GAA4918023.1"/>
    </source>
</evidence>
<keyword evidence="2" id="KW-0812">Transmembrane</keyword>
<accession>A0ABP9FY81</accession>
<evidence type="ECO:0000256" key="1">
    <source>
        <dbReference type="SAM" id="MobiDB-lite"/>
    </source>
</evidence>
<sequence length="111" mass="12373">MAILKYSLLRLGVFVVVFYACLFLDLGQFTMVFALICGLLISWAVGYLFFNRLRLEAGEQLARRFGGDRKQGHHEADDNAAEDELAEEFHRTQETGQNPASDDGATGGSQR</sequence>
<proteinExistence type="predicted"/>
<dbReference type="RefSeq" id="WP_345477153.1">
    <property type="nucleotide sequence ID" value="NZ_BAABLW010000007.1"/>
</dbReference>
<gene>
    <name evidence="3" type="ORF">GCM10025790_11860</name>
</gene>
<reference evidence="4" key="1">
    <citation type="journal article" date="2019" name="Int. J. Syst. Evol. Microbiol.">
        <title>The Global Catalogue of Microorganisms (GCM) 10K type strain sequencing project: providing services to taxonomists for standard genome sequencing and annotation.</title>
        <authorList>
            <consortium name="The Broad Institute Genomics Platform"/>
            <consortium name="The Broad Institute Genome Sequencing Center for Infectious Disease"/>
            <person name="Wu L."/>
            <person name="Ma J."/>
        </authorList>
    </citation>
    <scope>NUCLEOTIDE SEQUENCE [LARGE SCALE GENOMIC DNA]</scope>
    <source>
        <strain evidence="4">JCM 19129</strain>
    </source>
</reference>
<comment type="caution">
    <text evidence="3">The sequence shown here is derived from an EMBL/GenBank/DDBJ whole genome shotgun (WGS) entry which is preliminary data.</text>
</comment>
<dbReference type="PROSITE" id="PS51257">
    <property type="entry name" value="PROKAR_LIPOPROTEIN"/>
    <property type="match status" value="1"/>
</dbReference>
<protein>
    <recommendedName>
        <fullName evidence="5">DUF4229 domain-containing protein</fullName>
    </recommendedName>
</protein>
<keyword evidence="2" id="KW-1133">Transmembrane helix</keyword>
<evidence type="ECO:0008006" key="5">
    <source>
        <dbReference type="Google" id="ProtNLM"/>
    </source>
</evidence>
<feature type="transmembrane region" description="Helical" evidence="2">
    <location>
        <begin position="32"/>
        <end position="50"/>
    </location>
</feature>
<keyword evidence="4" id="KW-1185">Reference proteome</keyword>
<keyword evidence="2" id="KW-0472">Membrane</keyword>
<feature type="region of interest" description="Disordered" evidence="1">
    <location>
        <begin position="66"/>
        <end position="111"/>
    </location>
</feature>
<evidence type="ECO:0000313" key="4">
    <source>
        <dbReference type="Proteomes" id="UP001500368"/>
    </source>
</evidence>
<feature type="compositionally biased region" description="Basic and acidic residues" evidence="1">
    <location>
        <begin position="66"/>
        <end position="77"/>
    </location>
</feature>
<dbReference type="EMBL" id="BAABLW010000007">
    <property type="protein sequence ID" value="GAA4918023.1"/>
    <property type="molecule type" value="Genomic_DNA"/>
</dbReference>
<dbReference type="Proteomes" id="UP001500368">
    <property type="component" value="Unassembled WGS sequence"/>
</dbReference>
<organism evidence="3 4">
    <name type="scientific">Nesterenkonia rhizosphaerae</name>
    <dbReference type="NCBI Taxonomy" id="1348272"/>
    <lineage>
        <taxon>Bacteria</taxon>
        <taxon>Bacillati</taxon>
        <taxon>Actinomycetota</taxon>
        <taxon>Actinomycetes</taxon>
        <taxon>Micrococcales</taxon>
        <taxon>Micrococcaceae</taxon>
        <taxon>Nesterenkonia</taxon>
    </lineage>
</organism>
<evidence type="ECO:0000256" key="2">
    <source>
        <dbReference type="SAM" id="Phobius"/>
    </source>
</evidence>
<feature type="transmembrane region" description="Helical" evidence="2">
    <location>
        <begin position="7"/>
        <end position="26"/>
    </location>
</feature>
<dbReference type="InterPro" id="IPR025323">
    <property type="entry name" value="DUF4229"/>
</dbReference>